<evidence type="ECO:0000313" key="4">
    <source>
        <dbReference type="Proteomes" id="UP000192674"/>
    </source>
</evidence>
<dbReference type="GO" id="GO:0016491">
    <property type="term" value="F:oxidoreductase activity"/>
    <property type="evidence" value="ECO:0007669"/>
    <property type="project" value="UniProtKB-KW"/>
</dbReference>
<dbReference type="InterPro" id="IPR005107">
    <property type="entry name" value="CO_DH_flav_C"/>
</dbReference>
<dbReference type="SUPFAM" id="SSF56176">
    <property type="entry name" value="FAD-binding/transporter-associated domain-like"/>
    <property type="match status" value="1"/>
</dbReference>
<dbReference type="PROSITE" id="PS51387">
    <property type="entry name" value="FAD_PCMH"/>
    <property type="match status" value="1"/>
</dbReference>
<dbReference type="InterPro" id="IPR036683">
    <property type="entry name" value="CO_DH_flav_C_dom_sf"/>
</dbReference>
<reference evidence="3 4" key="1">
    <citation type="submission" date="2017-04" db="EMBL/GenBank/DDBJ databases">
        <authorList>
            <person name="Afonso C.L."/>
            <person name="Miller P.J."/>
            <person name="Scott M.A."/>
            <person name="Spackman E."/>
            <person name="Goraichik I."/>
            <person name="Dimitrov K.M."/>
            <person name="Suarez D.L."/>
            <person name="Swayne D.E."/>
        </authorList>
    </citation>
    <scope>NUCLEOTIDE SEQUENCE [LARGE SCALE GENOMIC DNA]</scope>
    <source>
        <strain evidence="3 4">DSM 43828</strain>
    </source>
</reference>
<accession>A0A1W2FWR7</accession>
<keyword evidence="4" id="KW-1185">Reference proteome</keyword>
<dbReference type="RefSeq" id="WP_084434152.1">
    <property type="nucleotide sequence ID" value="NZ_FWXV01000014.1"/>
</dbReference>
<protein>
    <submittedName>
        <fullName evidence="3">Xanthine dehydrogenase YagS FAD-binding subunit</fullName>
    </submittedName>
</protein>
<sequence length="325" mass="34640">MMPFTYERAGTVDEAMERTVAPGSMLIAGGTEVGNWMRLGVQAPTTLVDLKTVPGLADISLVGDTVHIGPLVRLNDVAAHPLVTQRFPVLRESIHLAASAQLRNLATIGGNPLQYTRCPYFRSETETPCTKRRPGSGCAARHGITDNQAIFGWTDDCVAVQPSDPGTALAALDAVYVTRHANGGRRIDARELNTLPSQDAAAHNVLRPGEVITDIEITGAAPTSAYLKVRPRASYEFATVAVAVAIEVDGDVVRRARIALGSVAMRPWRLDATERLLVGHRIGSAAAQRAIEAGFADAKPLPGNEYKITLARNAVARALRQAVAA</sequence>
<dbReference type="Gene3D" id="3.30.390.50">
    <property type="entry name" value="CO dehydrogenase flavoprotein, C-terminal domain"/>
    <property type="match status" value="1"/>
</dbReference>
<dbReference type="InterPro" id="IPR016166">
    <property type="entry name" value="FAD-bd_PCMH"/>
</dbReference>
<dbReference type="InterPro" id="IPR016167">
    <property type="entry name" value="FAD-bd_PCMH_sub1"/>
</dbReference>
<dbReference type="Pfam" id="PF00941">
    <property type="entry name" value="FAD_binding_5"/>
    <property type="match status" value="1"/>
</dbReference>
<dbReference type="Gene3D" id="3.30.465.10">
    <property type="match status" value="1"/>
</dbReference>
<evidence type="ECO:0000259" key="2">
    <source>
        <dbReference type="PROSITE" id="PS51387"/>
    </source>
</evidence>
<keyword evidence="1" id="KW-0560">Oxidoreductase</keyword>
<dbReference type="InterPro" id="IPR051312">
    <property type="entry name" value="Diverse_Substr_Oxidored"/>
</dbReference>
<dbReference type="PANTHER" id="PTHR42659:SF1">
    <property type="entry name" value="OXIDOREDUCTASE"/>
    <property type="match status" value="1"/>
</dbReference>
<dbReference type="OrthoDB" id="9814706at2"/>
<dbReference type="SMART" id="SM01092">
    <property type="entry name" value="CO_deh_flav_C"/>
    <property type="match status" value="1"/>
</dbReference>
<dbReference type="AlphaFoldDB" id="A0A1W2FWR7"/>
<dbReference type="InterPro" id="IPR002346">
    <property type="entry name" value="Mopterin_DH_FAD-bd"/>
</dbReference>
<dbReference type="Gene3D" id="3.30.43.10">
    <property type="entry name" value="Uridine Diphospho-n-acetylenolpyruvylglucosamine Reductase, domain 2"/>
    <property type="match status" value="1"/>
</dbReference>
<gene>
    <name evidence="3" type="ORF">SAMN05661093_09982</name>
</gene>
<proteinExistence type="predicted"/>
<dbReference type="SUPFAM" id="SSF55447">
    <property type="entry name" value="CO dehydrogenase flavoprotein C-terminal domain-like"/>
    <property type="match status" value="1"/>
</dbReference>
<feature type="domain" description="FAD-binding PCMH-type" evidence="2">
    <location>
        <begin position="1"/>
        <end position="222"/>
    </location>
</feature>
<evidence type="ECO:0000256" key="1">
    <source>
        <dbReference type="ARBA" id="ARBA00023002"/>
    </source>
</evidence>
<dbReference type="InterPro" id="IPR036318">
    <property type="entry name" value="FAD-bd_PCMH-like_sf"/>
</dbReference>
<dbReference type="InterPro" id="IPR016169">
    <property type="entry name" value="FAD-bd_PCMH_sub2"/>
</dbReference>
<organism evidence="3 4">
    <name type="scientific">Kibdelosporangium aridum</name>
    <dbReference type="NCBI Taxonomy" id="2030"/>
    <lineage>
        <taxon>Bacteria</taxon>
        <taxon>Bacillati</taxon>
        <taxon>Actinomycetota</taxon>
        <taxon>Actinomycetes</taxon>
        <taxon>Pseudonocardiales</taxon>
        <taxon>Pseudonocardiaceae</taxon>
        <taxon>Kibdelosporangium</taxon>
    </lineage>
</organism>
<dbReference type="Proteomes" id="UP000192674">
    <property type="component" value="Unassembled WGS sequence"/>
</dbReference>
<dbReference type="GO" id="GO:0071949">
    <property type="term" value="F:FAD binding"/>
    <property type="evidence" value="ECO:0007669"/>
    <property type="project" value="InterPro"/>
</dbReference>
<dbReference type="EMBL" id="FWXV01000014">
    <property type="protein sequence ID" value="SMD26399.1"/>
    <property type="molecule type" value="Genomic_DNA"/>
</dbReference>
<evidence type="ECO:0000313" key="3">
    <source>
        <dbReference type="EMBL" id="SMD26399.1"/>
    </source>
</evidence>
<dbReference type="Pfam" id="PF03450">
    <property type="entry name" value="CO_deh_flav_C"/>
    <property type="match status" value="1"/>
</dbReference>
<dbReference type="PANTHER" id="PTHR42659">
    <property type="entry name" value="XANTHINE DEHYDROGENASE SUBUNIT C-RELATED"/>
    <property type="match status" value="1"/>
</dbReference>
<name>A0A1W2FWR7_KIBAR</name>